<dbReference type="EMBL" id="LT608328">
    <property type="protein sequence ID" value="SCM56313.1"/>
    <property type="molecule type" value="Genomic_DNA"/>
</dbReference>
<dbReference type="AlphaFoldDB" id="A0A1G4G5A8"/>
<evidence type="ECO:0000259" key="1">
    <source>
        <dbReference type="Pfam" id="PF13701"/>
    </source>
</evidence>
<gene>
    <name evidence="2" type="ORF">ING2E5A_0819</name>
</gene>
<dbReference type="NCBIfam" id="NF033539">
    <property type="entry name" value="transpos_IS1380"/>
    <property type="match status" value="1"/>
</dbReference>
<dbReference type="KEGG" id="pmuc:ING2E5A_0819"/>
<proteinExistence type="predicted"/>
<dbReference type="RefSeq" id="WP_071136286.1">
    <property type="nucleotide sequence ID" value="NZ_LT608328.1"/>
</dbReference>
<evidence type="ECO:0000313" key="3">
    <source>
        <dbReference type="Proteomes" id="UP000178485"/>
    </source>
</evidence>
<name>A0A1G4G5A8_9BACT</name>
<keyword evidence="3" id="KW-1185">Reference proteome</keyword>
<dbReference type="Proteomes" id="UP000178485">
    <property type="component" value="Chromosome i"/>
</dbReference>
<dbReference type="InterPro" id="IPR025668">
    <property type="entry name" value="Tnp_DDE_dom"/>
</dbReference>
<dbReference type="Pfam" id="PF13701">
    <property type="entry name" value="DDE_Tnp_1_4"/>
    <property type="match status" value="1"/>
</dbReference>
<feature type="domain" description="Transposase DDE" evidence="1">
    <location>
        <begin position="13"/>
        <end position="438"/>
    </location>
</feature>
<evidence type="ECO:0000313" key="2">
    <source>
        <dbReference type="EMBL" id="SCM56313.1"/>
    </source>
</evidence>
<dbReference type="InterPro" id="IPR047960">
    <property type="entry name" value="Transpos_IS1380"/>
</dbReference>
<organism evidence="2 3">
    <name type="scientific">Petrimonas mucosa</name>
    <dbReference type="NCBI Taxonomy" id="1642646"/>
    <lineage>
        <taxon>Bacteria</taxon>
        <taxon>Pseudomonadati</taxon>
        <taxon>Bacteroidota</taxon>
        <taxon>Bacteroidia</taxon>
        <taxon>Bacteroidales</taxon>
        <taxon>Dysgonomonadaceae</taxon>
        <taxon>Petrimonas</taxon>
    </lineage>
</organism>
<dbReference type="STRING" id="1642646.ING2E5A_0819"/>
<protein>
    <submittedName>
        <fullName evidence="2">Transposase IS4 family protein</fullName>
    </submittedName>
</protein>
<reference evidence="2 3" key="1">
    <citation type="submission" date="2016-08" db="EMBL/GenBank/DDBJ databases">
        <authorList>
            <person name="Seilhamer J.J."/>
        </authorList>
    </citation>
    <scope>NUCLEOTIDE SEQUENCE [LARGE SCALE GENOMIC DNA]</scope>
    <source>
        <strain evidence="2">ING2-E5A</strain>
    </source>
</reference>
<accession>A0A1G4G5A8</accession>
<sequence length="442" mass="50721">MQDKNSKKISFTACSVKKKFSSEQLTSYSGLSVTSDFINHCGIYGKLEHLFPTIRHNASRFSTAQILSSILLASLCGVHRLKRIENFTFDALVARLLKLPKNIDEDTIRRHLTGLGERGARSLHELLLGFTGMQVSRCGLSRLTLDCDSSTFTVYGNQQGAEVGYNSHKKGSKSYHPILCFVTEMKLLVNSWLRPGSAYTSNGVCEFVKETLAALPQKVEKVFFRADSGFFNGGLFNLLEDGKHEYLVKVKLKNLKDLLAGQTWQPIGPRTATCQFTHQCSGWRNPRMFYAVRIIKQMVEVDYFGEKQFVPEYEYFCYCSNLKGLDALQLHSLYGSRSESENWIEQTKNSLCAGKTITHDFWVNDILWQLSSFAYSLSVLMRYRGDFWVWRQEHSTFREWFIRVPGKVVKSGRQVTVKMPKEYYRKAGWRDFEQRITTTMTG</sequence>